<name>A0AAV8U6D3_9ROSI</name>
<dbReference type="NCBIfam" id="TIGR01565">
    <property type="entry name" value="homeo_ZF_HD"/>
    <property type="match status" value="1"/>
</dbReference>
<dbReference type="PANTHER" id="PTHR31948:SF153">
    <property type="entry name" value="ZF-HD DIMERIZATION-TYPE DOMAIN-CONTAINING PROTEIN"/>
    <property type="match status" value="1"/>
</dbReference>
<keyword evidence="2" id="KW-0479">Metal-binding</keyword>
<gene>
    <name evidence="12" type="ORF">K2173_006389</name>
</gene>
<sequence length="315" mass="34899">MDLAPTKSPPHESDTDTEAPLPNHLYKALSLTSASSLKTSHHQPPPPSSLPSHHHHHQMVVSYKECLKNHAASLGGLALDGCGEFMPTHTSPLESTSLKCAACGCHRNFHRREPYTGRLPTTLLHWTSSPSPISSGPSPSPSSPASPTPQNSIFPSAPHMLLALSAPLDENHNYHTSSHPTVMNPHGKKRARTKFTKEQKQKMQTFAEKLGWKMLRGNDERMVEDFCNEVGVKRNVFKVWMHNNKHRIEKGQSYDFNSTTKFDINGGNGIGLQTNASDENKDNDNNVKSSSYDSFDRFQIRTKADDATDRSSPST</sequence>
<keyword evidence="13" id="KW-1185">Reference proteome</keyword>
<keyword evidence="7" id="KW-0371">Homeobox</keyword>
<feature type="compositionally biased region" description="Low complexity" evidence="10">
    <location>
        <begin position="27"/>
        <end position="38"/>
    </location>
</feature>
<keyword evidence="3" id="KW-0863">Zinc-finger</keyword>
<dbReference type="PANTHER" id="PTHR31948">
    <property type="entry name" value="ZINC-FINGER HOMEODOMAIN PROTEIN 2"/>
    <property type="match status" value="1"/>
</dbReference>
<feature type="compositionally biased region" description="Low complexity" evidence="10">
    <location>
        <begin position="128"/>
        <end position="137"/>
    </location>
</feature>
<keyword evidence="9" id="KW-0539">Nucleus</keyword>
<evidence type="ECO:0000313" key="12">
    <source>
        <dbReference type="EMBL" id="KAJ8773739.1"/>
    </source>
</evidence>
<dbReference type="GO" id="GO:0005634">
    <property type="term" value="C:nucleus"/>
    <property type="evidence" value="ECO:0007669"/>
    <property type="project" value="UniProtKB-SubCell"/>
</dbReference>
<accession>A0AAV8U6D3</accession>
<dbReference type="EMBL" id="JAIWQS010000001">
    <property type="protein sequence ID" value="KAJ8773739.1"/>
    <property type="molecule type" value="Genomic_DNA"/>
</dbReference>
<evidence type="ECO:0000256" key="2">
    <source>
        <dbReference type="ARBA" id="ARBA00022723"/>
    </source>
</evidence>
<evidence type="ECO:0000256" key="5">
    <source>
        <dbReference type="ARBA" id="ARBA00023015"/>
    </source>
</evidence>
<feature type="region of interest" description="Disordered" evidence="10">
    <location>
        <begin position="271"/>
        <end position="315"/>
    </location>
</feature>
<proteinExistence type="predicted"/>
<keyword evidence="5" id="KW-0805">Transcription regulation</keyword>
<dbReference type="InterPro" id="IPR006456">
    <property type="entry name" value="ZF_HD_homeobox_Cys/His_dimer"/>
</dbReference>
<comment type="caution">
    <text evidence="12">The sequence shown here is derived from an EMBL/GenBank/DDBJ whole genome shotgun (WGS) entry which is preliminary data.</text>
</comment>
<feature type="region of interest" description="Disordered" evidence="10">
    <location>
        <begin position="122"/>
        <end position="155"/>
    </location>
</feature>
<dbReference type="Gene3D" id="1.10.10.60">
    <property type="entry name" value="Homeodomain-like"/>
    <property type="match status" value="1"/>
</dbReference>
<protein>
    <recommendedName>
        <fullName evidence="11">ZF-HD dimerization-type domain-containing protein</fullName>
    </recommendedName>
</protein>
<evidence type="ECO:0000256" key="1">
    <source>
        <dbReference type="ARBA" id="ARBA00004123"/>
    </source>
</evidence>
<evidence type="ECO:0000256" key="8">
    <source>
        <dbReference type="ARBA" id="ARBA00023163"/>
    </source>
</evidence>
<dbReference type="NCBIfam" id="TIGR01566">
    <property type="entry name" value="ZF_HD_prot_N"/>
    <property type="match status" value="1"/>
</dbReference>
<evidence type="ECO:0000256" key="9">
    <source>
        <dbReference type="ARBA" id="ARBA00023242"/>
    </source>
</evidence>
<dbReference type="Pfam" id="PF04770">
    <property type="entry name" value="ZF-HD_dimer"/>
    <property type="match status" value="1"/>
</dbReference>
<evidence type="ECO:0000256" key="7">
    <source>
        <dbReference type="ARBA" id="ARBA00023155"/>
    </source>
</evidence>
<dbReference type="Proteomes" id="UP001159364">
    <property type="component" value="Linkage Group LG01"/>
</dbReference>
<evidence type="ECO:0000256" key="10">
    <source>
        <dbReference type="SAM" id="MobiDB-lite"/>
    </source>
</evidence>
<comment type="subcellular location">
    <subcellularLocation>
        <location evidence="1">Nucleus</location>
    </subcellularLocation>
</comment>
<evidence type="ECO:0000256" key="6">
    <source>
        <dbReference type="ARBA" id="ARBA00023125"/>
    </source>
</evidence>
<keyword evidence="6" id="KW-0238">DNA-binding</keyword>
<feature type="compositionally biased region" description="Pro residues" evidence="10">
    <location>
        <begin position="138"/>
        <end position="147"/>
    </location>
</feature>
<evidence type="ECO:0000259" key="11">
    <source>
        <dbReference type="PROSITE" id="PS51523"/>
    </source>
</evidence>
<dbReference type="SUPFAM" id="SSF46689">
    <property type="entry name" value="Homeodomain-like"/>
    <property type="match status" value="1"/>
</dbReference>
<evidence type="ECO:0000256" key="4">
    <source>
        <dbReference type="ARBA" id="ARBA00022833"/>
    </source>
</evidence>
<feature type="compositionally biased region" description="Basic and acidic residues" evidence="10">
    <location>
        <begin position="294"/>
        <end position="309"/>
    </location>
</feature>
<dbReference type="InterPro" id="IPR009057">
    <property type="entry name" value="Homeodomain-like_sf"/>
</dbReference>
<keyword evidence="4" id="KW-0862">Zinc</keyword>
<organism evidence="12 13">
    <name type="scientific">Erythroxylum novogranatense</name>
    <dbReference type="NCBI Taxonomy" id="1862640"/>
    <lineage>
        <taxon>Eukaryota</taxon>
        <taxon>Viridiplantae</taxon>
        <taxon>Streptophyta</taxon>
        <taxon>Embryophyta</taxon>
        <taxon>Tracheophyta</taxon>
        <taxon>Spermatophyta</taxon>
        <taxon>Magnoliopsida</taxon>
        <taxon>eudicotyledons</taxon>
        <taxon>Gunneridae</taxon>
        <taxon>Pentapetalae</taxon>
        <taxon>rosids</taxon>
        <taxon>fabids</taxon>
        <taxon>Malpighiales</taxon>
        <taxon>Erythroxylaceae</taxon>
        <taxon>Erythroxylum</taxon>
    </lineage>
</organism>
<feature type="region of interest" description="Disordered" evidence="10">
    <location>
        <begin position="1"/>
        <end position="57"/>
    </location>
</feature>
<dbReference type="FunFam" id="1.10.10.60:FF:000257">
    <property type="entry name" value="Zinc-finger homeodomain protein 2"/>
    <property type="match status" value="1"/>
</dbReference>
<feature type="domain" description="ZF-HD dimerization-type" evidence="11">
    <location>
        <begin position="63"/>
        <end position="113"/>
    </location>
</feature>
<dbReference type="GO" id="GO:0008270">
    <property type="term" value="F:zinc ion binding"/>
    <property type="evidence" value="ECO:0007669"/>
    <property type="project" value="UniProtKB-KW"/>
</dbReference>
<dbReference type="GO" id="GO:0003700">
    <property type="term" value="F:DNA-binding transcription factor activity"/>
    <property type="evidence" value="ECO:0007669"/>
    <property type="project" value="TreeGrafter"/>
</dbReference>
<reference evidence="12 13" key="1">
    <citation type="submission" date="2021-09" db="EMBL/GenBank/DDBJ databases">
        <title>Genomic insights and catalytic innovation underlie evolution of tropane alkaloids biosynthesis.</title>
        <authorList>
            <person name="Wang Y.-J."/>
            <person name="Tian T."/>
            <person name="Huang J.-P."/>
            <person name="Huang S.-X."/>
        </authorList>
    </citation>
    <scope>NUCLEOTIDE SEQUENCE [LARGE SCALE GENOMIC DNA]</scope>
    <source>
        <strain evidence="12">KIB-2018</strain>
        <tissue evidence="12">Leaf</tissue>
    </source>
</reference>
<dbReference type="PROSITE" id="PS51523">
    <property type="entry name" value="ZF_HD_DIMER"/>
    <property type="match status" value="1"/>
</dbReference>
<keyword evidence="8" id="KW-0804">Transcription</keyword>
<evidence type="ECO:0000256" key="3">
    <source>
        <dbReference type="ARBA" id="ARBA00022771"/>
    </source>
</evidence>
<dbReference type="InterPro" id="IPR006455">
    <property type="entry name" value="Homeodomain_ZF_HD"/>
</dbReference>
<evidence type="ECO:0000313" key="13">
    <source>
        <dbReference type="Proteomes" id="UP001159364"/>
    </source>
</evidence>
<dbReference type="GO" id="GO:0000976">
    <property type="term" value="F:transcription cis-regulatory region binding"/>
    <property type="evidence" value="ECO:0007669"/>
    <property type="project" value="TreeGrafter"/>
</dbReference>
<dbReference type="AlphaFoldDB" id="A0AAV8U6D3"/>
<dbReference type="GO" id="GO:0050793">
    <property type="term" value="P:regulation of developmental process"/>
    <property type="evidence" value="ECO:0007669"/>
    <property type="project" value="TreeGrafter"/>
</dbReference>